<evidence type="ECO:0000313" key="3">
    <source>
        <dbReference type="Proteomes" id="UP000027395"/>
    </source>
</evidence>
<evidence type="ECO:0000313" key="2">
    <source>
        <dbReference type="EMBL" id="KEI68904.1"/>
    </source>
</evidence>
<keyword evidence="1" id="KW-0812">Transmembrane</keyword>
<evidence type="ECO:0000256" key="1">
    <source>
        <dbReference type="SAM" id="Phobius"/>
    </source>
</evidence>
<feature type="transmembrane region" description="Helical" evidence="1">
    <location>
        <begin position="21"/>
        <end position="42"/>
    </location>
</feature>
<dbReference type="Proteomes" id="UP000027395">
    <property type="component" value="Chromosome"/>
</dbReference>
<organism evidence="2 3">
    <name type="scientific">Planktothrix agardhii (strain NIVA-CYA 126/8)</name>
    <dbReference type="NCBI Taxonomy" id="388467"/>
    <lineage>
        <taxon>Bacteria</taxon>
        <taxon>Bacillati</taxon>
        <taxon>Cyanobacteriota</taxon>
        <taxon>Cyanophyceae</taxon>
        <taxon>Oscillatoriophycideae</taxon>
        <taxon>Oscillatoriales</taxon>
        <taxon>Microcoleaceae</taxon>
        <taxon>Planktothrix</taxon>
    </lineage>
</organism>
<protein>
    <submittedName>
        <fullName evidence="2">Uncharacterized protein</fullName>
    </submittedName>
</protein>
<gene>
    <name evidence="2" type="ORF">A19Y_4216</name>
</gene>
<accession>A0A073CKU5</accession>
<dbReference type="EMBL" id="CM002803">
    <property type="protein sequence ID" value="KEI68904.1"/>
    <property type="molecule type" value="Genomic_DNA"/>
</dbReference>
<sequence length="97" mass="9623">MVKSRDLKAIDRHSPKLKFQSLPSWGIVFPAGGIVFPAGGIWGAKGLVLSDGGTGEGKIGGNISPELGAVGAKGGVRLVGLGGVNVGFEGLIGGLIS</sequence>
<proteinExistence type="predicted"/>
<keyword evidence="1" id="KW-0472">Membrane</keyword>
<dbReference type="AlphaFoldDB" id="A0A073CKU5"/>
<keyword evidence="3" id="KW-1185">Reference proteome</keyword>
<keyword evidence="1" id="KW-1133">Transmembrane helix</keyword>
<name>A0A073CKU5_PLAA1</name>
<dbReference type="HOGENOM" id="CLU_2344239_0_0_3"/>
<reference evidence="2 3" key="1">
    <citation type="journal article" date="2014" name="Appl. Environ. Microbiol.">
        <title>Elucidation of insertion elements encoded on plasmids and in vitro construction of shuttle vectors from the toxic cyanobacterium Planktothrix.</title>
        <authorList>
            <person name="Christiansen G."/>
            <person name="Goesmann A."/>
            <person name="Kurmayer R."/>
        </authorList>
    </citation>
    <scope>NUCLEOTIDE SEQUENCE [LARGE SCALE GENOMIC DNA]</scope>
    <source>
        <strain evidence="2 3">NIVA-CYA 126/8</strain>
    </source>
</reference>